<evidence type="ECO:0000313" key="1">
    <source>
        <dbReference type="EMBL" id="KAB8356660.1"/>
    </source>
</evidence>
<name>A0A5N6KXH0_9ROSI</name>
<dbReference type="Proteomes" id="UP000327013">
    <property type="component" value="Unassembled WGS sequence"/>
</dbReference>
<keyword evidence="2" id="KW-1185">Reference proteome</keyword>
<comment type="caution">
    <text evidence="1">The sequence shown here is derived from an EMBL/GenBank/DDBJ whole genome shotgun (WGS) entry which is preliminary data.</text>
</comment>
<protein>
    <submittedName>
        <fullName evidence="1">Uncharacterized protein</fullName>
    </submittedName>
</protein>
<accession>A0A5N6KXH0</accession>
<dbReference type="AlphaFoldDB" id="A0A5N6KXH0"/>
<proteinExistence type="predicted"/>
<evidence type="ECO:0000313" key="2">
    <source>
        <dbReference type="Proteomes" id="UP000327013"/>
    </source>
</evidence>
<organism evidence="1 2">
    <name type="scientific">Carpinus fangiana</name>
    <dbReference type="NCBI Taxonomy" id="176857"/>
    <lineage>
        <taxon>Eukaryota</taxon>
        <taxon>Viridiplantae</taxon>
        <taxon>Streptophyta</taxon>
        <taxon>Embryophyta</taxon>
        <taxon>Tracheophyta</taxon>
        <taxon>Spermatophyta</taxon>
        <taxon>Magnoliopsida</taxon>
        <taxon>eudicotyledons</taxon>
        <taxon>Gunneridae</taxon>
        <taxon>Pentapetalae</taxon>
        <taxon>rosids</taxon>
        <taxon>fabids</taxon>
        <taxon>Fagales</taxon>
        <taxon>Betulaceae</taxon>
        <taxon>Carpinus</taxon>
    </lineage>
</organism>
<reference evidence="1 2" key="1">
    <citation type="submission" date="2019-06" db="EMBL/GenBank/DDBJ databases">
        <title>A chromosomal-level reference genome of Carpinus fangiana (Coryloideae, Betulaceae).</title>
        <authorList>
            <person name="Yang X."/>
            <person name="Wang Z."/>
            <person name="Zhang L."/>
            <person name="Hao G."/>
            <person name="Liu J."/>
            <person name="Yang Y."/>
        </authorList>
    </citation>
    <scope>NUCLEOTIDE SEQUENCE [LARGE SCALE GENOMIC DNA]</scope>
    <source>
        <strain evidence="1">Cfa_2016G</strain>
        <tissue evidence="1">Leaf</tissue>
    </source>
</reference>
<dbReference type="EMBL" id="VIBQ01000016">
    <property type="protein sequence ID" value="KAB8356660.1"/>
    <property type="molecule type" value="Genomic_DNA"/>
</dbReference>
<gene>
    <name evidence="1" type="ORF">FH972_024237</name>
</gene>
<sequence length="158" mass="17734">MAASSSVASSDVIQKIRTVSTSCPVSSPPLQGPSLCHSRSKPIEAIWREDADAGASEEKRDTYSLWARNWRKSSQYIGTQKRRRKRRLRCWGANTLHIPFTETKHSKSSDQGILSHALRVSIAGHSWSPSLESEKERLTRDQKLYGICQSDKPQSPGR</sequence>